<evidence type="ECO:0000256" key="2">
    <source>
        <dbReference type="ARBA" id="ARBA00023015"/>
    </source>
</evidence>
<dbReference type="InterPro" id="IPR029058">
    <property type="entry name" value="AB_hydrolase_fold"/>
</dbReference>
<sequence length="1317" mass="145516">MKGLGNSPGSNDRALWHSSRLPYYVALAATTLAAATVFYLQESFPWSSFILPQEAPTTQLGSGITWSEIVPSSAIEYHDCFDGFQCTRLLVPMDYHRQDGLGKEFAIAIARLPAKVSVTDPRYGGAVLINPGGPGGSGVAQALISGRQLQTIVDANIDPGQETSNESNSLYFDILGFDPRGVNNTTPGFSCFPDIFSQRNFELQAEADGMLGSSETSLMRNWQRNLALTQSCSQNLLYRDPDGSGEAMGEHVNTSPVARDMLEIIEKQAEWREKQGLKQQKIVDTLTGYDKNQTIAKRTLWNRGQEKIHYWGRSYGTVLGATFAAMFPDRIGRAVLDGVVDLEKYYTGIGPNSILDADTIFDRFFYYCHEAGPLACPFYISGGPDSIKSAYYDVEAQILNASLPVPASTTRGPEVITWTDLKTIQRISVYQPLTVFPILAHFLSELVQSNGSSMASLKQQKRQPSCLSEECLRSGFWSQECTGPSTGEAYSTQAIFCTDVGYAKGTDIEAFRNIWSELLSDSQTIGDYWASLFLDCAGWQPTAKWKFDGPYTGNTSHPLLFVSTSLDPVTPLASAKKMSNSFPGSVVLEQQSEGHTTASAPSLCAAKFIRSYFQTGQLPDPDTLCPTDIKPLIGVPSDSAIGIQLDGLGPGDRQLIKCNREHPCQNCIAYNNPSSCKYEKHESVTEPAISPTKQGEPRTTQDLDTQSEHSQNGYSFTGEQNDTPYRGETHWSTVVQELSPNIGVSPDEAALTTAYSFGDDSSYKAVTSLQKDLLGDLPSRKAIDELLRVFFDPSGPAGPSLFICHKPSFLGQYESFWRQPSRAPISWLGILFSMLYLTTEAYLTYIDGVMATLETAVISQDQATTYKARAIQCISHVSTQQPTQTLQTMILLSVSGFITQAENSVNSIAAMVRAAVRMGLHRDPVNFPNLSVFEGEMRRRIWSLVRGMDTLTSFHLGLPTAVRSNETDTRLPCSLNETDLYEGMLEPPLERPLSEMIDNGYGVVKMRILDVIAKIIENIHSLADKCEKSHRMQELAKKIHEIRLSLPPHLQFHSWEAAMVGNPYICLQRVQLDVLSHQAICVIYKRYIRNTSDLNGQSSLVFKSECVQSAMALLSHQRNSYDEMQPGRYLQYQRWYGPHPFGDSFFLPAIILCLYLQENCFKSDHSSGRALVSSMGENDLPTASDVLQALNTACSIWKAAPKSAPAARIARILDIVIGHFSHSSFPTTVSHKTRPYPTPQSLSIRYDALPQTSAAESRPVGQLVLTDPTYLQERSEAIDFLGPDFDWNSLDSYVQGLTGSFEDSIRGIFAAPGFDDL</sequence>
<name>A0A7H8R3Y8_TALRU</name>
<dbReference type="RefSeq" id="XP_035346568.1">
    <property type="nucleotide sequence ID" value="XM_035490675.1"/>
</dbReference>
<feature type="compositionally biased region" description="Polar residues" evidence="5">
    <location>
        <begin position="702"/>
        <end position="723"/>
    </location>
</feature>
<comment type="subcellular location">
    <subcellularLocation>
        <location evidence="1">Nucleus</location>
    </subcellularLocation>
</comment>
<dbReference type="GO" id="GO:0003677">
    <property type="term" value="F:DNA binding"/>
    <property type="evidence" value="ECO:0007669"/>
    <property type="project" value="InterPro"/>
</dbReference>
<dbReference type="PANTHER" id="PTHR31001:SF49">
    <property type="entry name" value="ZN(II)2CYS6 TRANSCRIPTION FACTOR (EUROFUNG)"/>
    <property type="match status" value="1"/>
</dbReference>
<dbReference type="Gene3D" id="3.40.50.1820">
    <property type="entry name" value="alpha/beta hydrolase"/>
    <property type="match status" value="1"/>
</dbReference>
<dbReference type="GO" id="GO:0005634">
    <property type="term" value="C:nucleus"/>
    <property type="evidence" value="ECO:0007669"/>
    <property type="project" value="UniProtKB-SubCell"/>
</dbReference>
<evidence type="ECO:0000256" key="1">
    <source>
        <dbReference type="ARBA" id="ARBA00004123"/>
    </source>
</evidence>
<keyword evidence="6" id="KW-0472">Membrane</keyword>
<protein>
    <recommendedName>
        <fullName evidence="7">Xylanolytic transcriptional activator regulatory domain-containing protein</fullName>
    </recommendedName>
</protein>
<dbReference type="Pfam" id="PF04082">
    <property type="entry name" value="Fungal_trans"/>
    <property type="match status" value="1"/>
</dbReference>
<evidence type="ECO:0000313" key="8">
    <source>
        <dbReference type="EMBL" id="QKX60391.1"/>
    </source>
</evidence>
<dbReference type="GeneID" id="55995027"/>
<dbReference type="SMART" id="SM00906">
    <property type="entry name" value="Fungal_trans"/>
    <property type="match status" value="1"/>
</dbReference>
<accession>A0A7H8R3Y8</accession>
<dbReference type="PANTHER" id="PTHR31001">
    <property type="entry name" value="UNCHARACTERIZED TRANSCRIPTIONAL REGULATORY PROTEIN"/>
    <property type="match status" value="1"/>
</dbReference>
<reference evidence="9" key="1">
    <citation type="submission" date="2020-06" db="EMBL/GenBank/DDBJ databases">
        <title>A chromosome-scale genome assembly of Talaromyces rugulosus W13939.</title>
        <authorList>
            <person name="Wang B."/>
            <person name="Guo L."/>
            <person name="Ye K."/>
            <person name="Wang L."/>
        </authorList>
    </citation>
    <scope>NUCLEOTIDE SEQUENCE [LARGE SCALE GENOMIC DNA]</scope>
    <source>
        <strain evidence="9">W13939</strain>
    </source>
</reference>
<evidence type="ECO:0000256" key="3">
    <source>
        <dbReference type="ARBA" id="ARBA00023163"/>
    </source>
</evidence>
<dbReference type="Proteomes" id="UP000509510">
    <property type="component" value="Chromosome IV"/>
</dbReference>
<keyword evidence="6" id="KW-0812">Transmembrane</keyword>
<gene>
    <name evidence="8" type="ORF">TRUGW13939_07536</name>
</gene>
<evidence type="ECO:0000259" key="7">
    <source>
        <dbReference type="SMART" id="SM00906"/>
    </source>
</evidence>
<keyword evidence="2" id="KW-0805">Transcription regulation</keyword>
<keyword evidence="3" id="KW-0804">Transcription</keyword>
<evidence type="ECO:0000256" key="6">
    <source>
        <dbReference type="SAM" id="Phobius"/>
    </source>
</evidence>
<feature type="transmembrane region" description="Helical" evidence="6">
    <location>
        <begin position="21"/>
        <end position="40"/>
    </location>
</feature>
<keyword evidence="6" id="KW-1133">Transmembrane helix</keyword>
<dbReference type="EMBL" id="CP055901">
    <property type="protein sequence ID" value="QKX60391.1"/>
    <property type="molecule type" value="Genomic_DNA"/>
</dbReference>
<feature type="domain" description="Xylanolytic transcriptional activator regulatory" evidence="7">
    <location>
        <begin position="904"/>
        <end position="978"/>
    </location>
</feature>
<evidence type="ECO:0000256" key="5">
    <source>
        <dbReference type="SAM" id="MobiDB-lite"/>
    </source>
</evidence>
<evidence type="ECO:0000313" key="9">
    <source>
        <dbReference type="Proteomes" id="UP000509510"/>
    </source>
</evidence>
<dbReference type="CDD" id="cd12148">
    <property type="entry name" value="fungal_TF_MHR"/>
    <property type="match status" value="1"/>
</dbReference>
<keyword evidence="4" id="KW-0539">Nucleus</keyword>
<dbReference type="SUPFAM" id="SSF53474">
    <property type="entry name" value="alpha/beta-Hydrolases"/>
    <property type="match status" value="2"/>
</dbReference>
<feature type="region of interest" description="Disordered" evidence="5">
    <location>
        <begin position="682"/>
        <end position="723"/>
    </location>
</feature>
<dbReference type="GO" id="GO:0006351">
    <property type="term" value="P:DNA-templated transcription"/>
    <property type="evidence" value="ECO:0007669"/>
    <property type="project" value="InterPro"/>
</dbReference>
<evidence type="ECO:0000256" key="4">
    <source>
        <dbReference type="ARBA" id="ARBA00023242"/>
    </source>
</evidence>
<dbReference type="InterPro" id="IPR050613">
    <property type="entry name" value="Sec_Metabolite_Reg"/>
</dbReference>
<keyword evidence="9" id="KW-1185">Reference proteome</keyword>
<dbReference type="OrthoDB" id="425534at2759"/>
<organism evidence="8 9">
    <name type="scientific">Talaromyces rugulosus</name>
    <name type="common">Penicillium rugulosum</name>
    <dbReference type="NCBI Taxonomy" id="121627"/>
    <lineage>
        <taxon>Eukaryota</taxon>
        <taxon>Fungi</taxon>
        <taxon>Dikarya</taxon>
        <taxon>Ascomycota</taxon>
        <taxon>Pezizomycotina</taxon>
        <taxon>Eurotiomycetes</taxon>
        <taxon>Eurotiomycetidae</taxon>
        <taxon>Eurotiales</taxon>
        <taxon>Trichocomaceae</taxon>
        <taxon>Talaromyces</taxon>
        <taxon>Talaromyces sect. Islandici</taxon>
    </lineage>
</organism>
<dbReference type="Pfam" id="PF08386">
    <property type="entry name" value="Abhydrolase_4"/>
    <property type="match status" value="1"/>
</dbReference>
<dbReference type="InterPro" id="IPR013595">
    <property type="entry name" value="Pept_S33_TAP-like_C"/>
</dbReference>
<dbReference type="KEGG" id="trg:TRUGW13939_07536"/>
<dbReference type="InterPro" id="IPR007219">
    <property type="entry name" value="XnlR_reg_dom"/>
</dbReference>
<proteinExistence type="predicted"/>
<dbReference type="GO" id="GO:0008270">
    <property type="term" value="F:zinc ion binding"/>
    <property type="evidence" value="ECO:0007669"/>
    <property type="project" value="InterPro"/>
</dbReference>